<sequence length="209" mass="22779">MTVLGRAGVRVVTALAAATTCMVPFAASPAQAADTDAAPGEDAIHFELPQRWNDDYKPGTACSTPGDTGAYVTARDRWFKQTDAASVANHDSVDVPVTQTVTQTREQAFKVSAKVKGEGELAKIMTNTFGFTYVHEVHWKLNQKVGPYTLPAGQQGRLAWGFIILEAEGQNVRCTPDLVWKQSGKPYHISAPETKYAELQIDQAPHYNN</sequence>
<organism evidence="2">
    <name type="scientific">Cutibacterium granulosum DSM 20700</name>
    <dbReference type="NCBI Taxonomy" id="1160719"/>
    <lineage>
        <taxon>Bacteria</taxon>
        <taxon>Bacillati</taxon>
        <taxon>Actinomycetota</taxon>
        <taxon>Actinomycetes</taxon>
        <taxon>Propionibacteriales</taxon>
        <taxon>Propionibacteriaceae</taxon>
        <taxon>Cutibacterium</taxon>
    </lineage>
</organism>
<dbReference type="OrthoDB" id="3711773at2"/>
<accession>A0A9X5LS24</accession>
<dbReference type="EMBL" id="JNBU01000043">
    <property type="protein sequence ID" value="OCT42128.1"/>
    <property type="molecule type" value="Genomic_DNA"/>
</dbReference>
<feature type="chain" id="PRO_5040659308" description="Secreted protein" evidence="1">
    <location>
        <begin position="33"/>
        <end position="209"/>
    </location>
</feature>
<evidence type="ECO:0000313" key="2">
    <source>
        <dbReference type="EMBL" id="OCT42128.1"/>
    </source>
</evidence>
<proteinExistence type="predicted"/>
<keyword evidence="1" id="KW-0732">Signal</keyword>
<feature type="signal peptide" evidence="1">
    <location>
        <begin position="1"/>
        <end position="32"/>
    </location>
</feature>
<reference evidence="2" key="1">
    <citation type="submission" date="2014-05" db="EMBL/GenBank/DDBJ databases">
        <authorList>
            <person name="Jahns A.C."/>
            <person name="Eilers H."/>
            <person name="Alexeyev O.A."/>
        </authorList>
    </citation>
    <scope>NUCLEOTIDE SEQUENCE [LARGE SCALE GENOMIC DNA]</scope>
    <source>
        <strain evidence="2">DSM 20700</strain>
    </source>
</reference>
<protein>
    <recommendedName>
        <fullName evidence="4">Secreted protein</fullName>
    </recommendedName>
</protein>
<evidence type="ECO:0000256" key="1">
    <source>
        <dbReference type="SAM" id="SignalP"/>
    </source>
</evidence>
<comment type="caution">
    <text evidence="2">The sequence shown here is derived from an EMBL/GenBank/DDBJ whole genome shotgun (WGS) entry which is preliminary data.</text>
</comment>
<evidence type="ECO:0000313" key="3">
    <source>
        <dbReference type="EMBL" id="OCT42744.1"/>
    </source>
</evidence>
<dbReference type="AlphaFoldDB" id="A0A9X5LS24"/>
<evidence type="ECO:0008006" key="4">
    <source>
        <dbReference type="Google" id="ProtNLM"/>
    </source>
</evidence>
<gene>
    <name evidence="3" type="ORF">L860_08290</name>
    <name evidence="2" type="ORF">L860_12130</name>
</gene>
<dbReference type="EMBL" id="JNBU01000009">
    <property type="protein sequence ID" value="OCT42744.1"/>
    <property type="molecule type" value="Genomic_DNA"/>
</dbReference>
<dbReference type="RefSeq" id="WP_036978264.1">
    <property type="nucleotide sequence ID" value="NZ_AOSS01000280.1"/>
</dbReference>
<name>A0A9X5LS24_9ACTN</name>